<dbReference type="Proteomes" id="UP001635817">
    <property type="component" value="Unassembled WGS sequence"/>
</dbReference>
<reference evidence="1 2" key="1">
    <citation type="submission" date="2024-12" db="EMBL/GenBank/DDBJ databases">
        <title>The coexistence of Mycolicibacterium septicum and Mycolicibacterium nivoides in clinical samples.</title>
        <authorList>
            <person name="Wang C."/>
            <person name="Feng Y."/>
            <person name="Zong Z."/>
        </authorList>
    </citation>
    <scope>NUCLEOTIDE SEQUENCE [LARGE SCALE GENOMIC DNA]</scope>
    <source>
        <strain evidence="1 2">120310</strain>
    </source>
</reference>
<keyword evidence="2" id="KW-1185">Reference proteome</keyword>
<organism evidence="1 2">
    <name type="scientific">Mycolicibacterium septicum</name>
    <dbReference type="NCBI Taxonomy" id="98668"/>
    <lineage>
        <taxon>Bacteria</taxon>
        <taxon>Bacillati</taxon>
        <taxon>Actinomycetota</taxon>
        <taxon>Actinomycetes</taxon>
        <taxon>Mycobacteriales</taxon>
        <taxon>Mycobacteriaceae</taxon>
        <taxon>Mycolicibacterium</taxon>
    </lineage>
</organism>
<dbReference type="EMBL" id="JBKBDE010000001">
    <property type="protein sequence ID" value="MFN6548896.1"/>
    <property type="molecule type" value="Genomic_DNA"/>
</dbReference>
<evidence type="ECO:0000313" key="2">
    <source>
        <dbReference type="Proteomes" id="UP001635817"/>
    </source>
</evidence>
<proteinExistence type="predicted"/>
<gene>
    <name evidence="1" type="ORF">ACK4CP_00685</name>
</gene>
<name>A0ABW9LLM3_9MYCO</name>
<protein>
    <recommendedName>
        <fullName evidence="3">Helix-turn-helix domain-containing protein</fullName>
    </recommendedName>
</protein>
<dbReference type="RefSeq" id="WP_409547997.1">
    <property type="nucleotide sequence ID" value="NZ_JBKBDE010000001.1"/>
</dbReference>
<sequence>MNDWEAVAARLSVGRSTVFALWQSGQLASVKIAARRFSTDRQLDEFIARLEGAA</sequence>
<evidence type="ECO:0000313" key="1">
    <source>
        <dbReference type="EMBL" id="MFN6548896.1"/>
    </source>
</evidence>
<evidence type="ECO:0008006" key="3">
    <source>
        <dbReference type="Google" id="ProtNLM"/>
    </source>
</evidence>
<comment type="caution">
    <text evidence="1">The sequence shown here is derived from an EMBL/GenBank/DDBJ whole genome shotgun (WGS) entry which is preliminary data.</text>
</comment>
<accession>A0ABW9LLM3</accession>